<dbReference type="Pfam" id="PF01849">
    <property type="entry name" value="NAC"/>
    <property type="match status" value="1"/>
</dbReference>
<dbReference type="Proteomes" id="UP000215914">
    <property type="component" value="Chromosome 14"/>
</dbReference>
<evidence type="ECO:0000313" key="5">
    <source>
        <dbReference type="EMBL" id="KAF5770250.1"/>
    </source>
</evidence>
<proteinExistence type="inferred from homology"/>
<gene>
    <name evidence="6" type="ORF">HannXRQ_Chr14g0451771</name>
    <name evidence="5" type="ORF">HanXRQr2_Chr14g0657351</name>
</gene>
<evidence type="ECO:0000259" key="4">
    <source>
        <dbReference type="PROSITE" id="PS51151"/>
    </source>
</evidence>
<comment type="subunit">
    <text evidence="2">Part of the nascent polypeptide-associated complex (NAC).</text>
</comment>
<dbReference type="EMBL" id="CM007903">
    <property type="protein sequence ID" value="OTF98997.1"/>
    <property type="molecule type" value="Genomic_DNA"/>
</dbReference>
<dbReference type="PANTHER" id="PTHR10351">
    <property type="entry name" value="TRANSCRIPTION FACTOR BTF3 FAMILY MEMBER"/>
    <property type="match status" value="1"/>
</dbReference>
<protein>
    <recommendedName>
        <fullName evidence="2">Nascent polypeptide-associated complex subunit beta</fullName>
    </recommendedName>
</protein>
<comment type="similarity">
    <text evidence="1 2">Belongs to the NAC-beta family.</text>
</comment>
<dbReference type="OrthoDB" id="8033832at2759"/>
<feature type="region of interest" description="Disordered" evidence="3">
    <location>
        <begin position="14"/>
        <end position="34"/>
    </location>
</feature>
<dbReference type="GO" id="GO:0005829">
    <property type="term" value="C:cytosol"/>
    <property type="evidence" value="ECO:0000318"/>
    <property type="project" value="GO_Central"/>
</dbReference>
<dbReference type="InterPro" id="IPR002715">
    <property type="entry name" value="Nas_poly-pep-assoc_cplx_dom"/>
</dbReference>
<evidence type="ECO:0000256" key="2">
    <source>
        <dbReference type="RuleBase" id="RU361272"/>
    </source>
</evidence>
<dbReference type="SMART" id="SM01407">
    <property type="entry name" value="NAC"/>
    <property type="match status" value="1"/>
</dbReference>
<reference evidence="5" key="3">
    <citation type="submission" date="2020-06" db="EMBL/GenBank/DDBJ databases">
        <title>Helianthus annuus Genome sequencing and assembly Release 2.</title>
        <authorList>
            <person name="Gouzy J."/>
            <person name="Langlade N."/>
            <person name="Munos S."/>
        </authorList>
    </citation>
    <scope>NUCLEOTIDE SEQUENCE</scope>
    <source>
        <tissue evidence="5">Leaves</tissue>
    </source>
</reference>
<keyword evidence="2" id="KW-0805">Transcription regulation</keyword>
<dbReference type="CDD" id="cd22055">
    <property type="entry name" value="NAC_BTF3"/>
    <property type="match status" value="1"/>
</dbReference>
<accession>A0A251SJJ6</accession>
<dbReference type="InterPro" id="IPR038187">
    <property type="entry name" value="NAC_A/B_dom_sf"/>
</dbReference>
<dbReference type="GO" id="GO:0005854">
    <property type="term" value="C:nascent polypeptide-associated complex"/>
    <property type="evidence" value="ECO:0000318"/>
    <property type="project" value="GO_Central"/>
</dbReference>
<organism evidence="6 7">
    <name type="scientific">Helianthus annuus</name>
    <name type="common">Common sunflower</name>
    <dbReference type="NCBI Taxonomy" id="4232"/>
    <lineage>
        <taxon>Eukaryota</taxon>
        <taxon>Viridiplantae</taxon>
        <taxon>Streptophyta</taxon>
        <taxon>Embryophyta</taxon>
        <taxon>Tracheophyta</taxon>
        <taxon>Spermatophyta</taxon>
        <taxon>Magnoliopsida</taxon>
        <taxon>eudicotyledons</taxon>
        <taxon>Gunneridae</taxon>
        <taxon>Pentapetalae</taxon>
        <taxon>asterids</taxon>
        <taxon>campanulids</taxon>
        <taxon>Asterales</taxon>
        <taxon>Asteraceae</taxon>
        <taxon>Asteroideae</taxon>
        <taxon>Heliantheae alliance</taxon>
        <taxon>Heliantheae</taxon>
        <taxon>Helianthus</taxon>
    </lineage>
</organism>
<dbReference type="EMBL" id="MNCJ02000329">
    <property type="protein sequence ID" value="KAF5770250.1"/>
    <property type="molecule type" value="Genomic_DNA"/>
</dbReference>
<dbReference type="OMA" id="GGQWIAS"/>
<dbReference type="Gene3D" id="2.20.70.30">
    <property type="entry name" value="Nascent polypeptide-associated complex domain"/>
    <property type="match status" value="1"/>
</dbReference>
<sequence>MNVEKLKKMVGAVRTGGKGSVRRKKKADHRTNTTDDKRLQTTLKGIGVNSIPSIEEVKIFKDDIVIHFLNPKVQAVVAANTWVVSGSPQTKKLEDFFPGILDQLGSNAL</sequence>
<name>A0A251SJJ6_HELAN</name>
<dbReference type="STRING" id="4232.A0A251SJJ6"/>
<dbReference type="FunFam" id="2.20.70.30:FF:000001">
    <property type="entry name" value="Transcription factor BTF3 homolog"/>
    <property type="match status" value="1"/>
</dbReference>
<evidence type="ECO:0000256" key="1">
    <source>
        <dbReference type="ARBA" id="ARBA00005296"/>
    </source>
</evidence>
<keyword evidence="7" id="KW-1185">Reference proteome</keyword>
<evidence type="ECO:0000313" key="7">
    <source>
        <dbReference type="Proteomes" id="UP000215914"/>
    </source>
</evidence>
<feature type="domain" description="NAC-A/B" evidence="4">
    <location>
        <begin position="33"/>
        <end position="97"/>
    </location>
</feature>
<evidence type="ECO:0000313" key="6">
    <source>
        <dbReference type="EMBL" id="OTF98997.1"/>
    </source>
</evidence>
<dbReference type="InterPro" id="IPR039370">
    <property type="entry name" value="BTF3"/>
</dbReference>
<keyword evidence="2" id="KW-0804">Transcription</keyword>
<dbReference type="AlphaFoldDB" id="A0A251SJJ6"/>
<reference evidence="6" key="2">
    <citation type="submission" date="2017-02" db="EMBL/GenBank/DDBJ databases">
        <title>Sunflower complete genome.</title>
        <authorList>
            <person name="Langlade N."/>
            <person name="Munos S."/>
        </authorList>
    </citation>
    <scope>NUCLEOTIDE SEQUENCE [LARGE SCALE GENOMIC DNA]</scope>
    <source>
        <tissue evidence="6">Leaves</tissue>
    </source>
</reference>
<dbReference type="PROSITE" id="PS51151">
    <property type="entry name" value="NAC_AB"/>
    <property type="match status" value="1"/>
</dbReference>
<evidence type="ECO:0000256" key="3">
    <source>
        <dbReference type="SAM" id="MobiDB-lite"/>
    </source>
</evidence>
<reference evidence="5 7" key="1">
    <citation type="journal article" date="2017" name="Nature">
        <title>The sunflower genome provides insights into oil metabolism, flowering and Asterid evolution.</title>
        <authorList>
            <person name="Badouin H."/>
            <person name="Gouzy J."/>
            <person name="Grassa C.J."/>
            <person name="Murat F."/>
            <person name="Staton S.E."/>
            <person name="Cottret L."/>
            <person name="Lelandais-Briere C."/>
            <person name="Owens G.L."/>
            <person name="Carrere S."/>
            <person name="Mayjonade B."/>
            <person name="Legrand L."/>
            <person name="Gill N."/>
            <person name="Kane N.C."/>
            <person name="Bowers J.E."/>
            <person name="Hubner S."/>
            <person name="Bellec A."/>
            <person name="Berard A."/>
            <person name="Berges H."/>
            <person name="Blanchet N."/>
            <person name="Boniface M.C."/>
            <person name="Brunel D."/>
            <person name="Catrice O."/>
            <person name="Chaidir N."/>
            <person name="Claudel C."/>
            <person name="Donnadieu C."/>
            <person name="Faraut T."/>
            <person name="Fievet G."/>
            <person name="Helmstetter N."/>
            <person name="King M."/>
            <person name="Knapp S.J."/>
            <person name="Lai Z."/>
            <person name="Le Paslier M.C."/>
            <person name="Lippi Y."/>
            <person name="Lorenzon L."/>
            <person name="Mandel J.R."/>
            <person name="Marage G."/>
            <person name="Marchand G."/>
            <person name="Marquand E."/>
            <person name="Bret-Mestries E."/>
            <person name="Morien E."/>
            <person name="Nambeesan S."/>
            <person name="Nguyen T."/>
            <person name="Pegot-Espagnet P."/>
            <person name="Pouilly N."/>
            <person name="Raftis F."/>
            <person name="Sallet E."/>
            <person name="Schiex T."/>
            <person name="Thomas J."/>
            <person name="Vandecasteele C."/>
            <person name="Vares D."/>
            <person name="Vear F."/>
            <person name="Vautrin S."/>
            <person name="Crespi M."/>
            <person name="Mangin B."/>
            <person name="Burke J.M."/>
            <person name="Salse J."/>
            <person name="Munos S."/>
            <person name="Vincourt P."/>
            <person name="Rieseberg L.H."/>
            <person name="Langlade N.B."/>
        </authorList>
    </citation>
    <scope>NUCLEOTIDE SEQUENCE [LARGE SCALE GENOMIC DNA]</scope>
    <source>
        <strain evidence="7">cv. SF193</strain>
        <tissue evidence="5">Leaves</tissue>
    </source>
</reference>
<dbReference type="InParanoid" id="A0A251SJJ6"/>
<dbReference type="Gramene" id="mRNA:HanXRQr2_Chr14g0657351">
    <property type="protein sequence ID" value="CDS:HanXRQr2_Chr14g0657351.1"/>
    <property type="gene ID" value="HanXRQr2_Chr14g0657351"/>
</dbReference>